<comment type="caution">
    <text evidence="1">The sequence shown here is derived from an EMBL/GenBank/DDBJ whole genome shotgun (WGS) entry which is preliminary data.</text>
</comment>
<gene>
    <name evidence="1" type="ORF">C491_04660</name>
</gene>
<dbReference type="InterPro" id="IPR055998">
    <property type="entry name" value="DUF7576"/>
</dbReference>
<name>L9XFS9_9EURY</name>
<accession>L9XFS9</accession>
<dbReference type="OrthoDB" id="169264at2157"/>
<evidence type="ECO:0000313" key="1">
    <source>
        <dbReference type="EMBL" id="ELY60560.1"/>
    </source>
</evidence>
<dbReference type="eggNOG" id="arCOG06252">
    <property type="taxonomic scope" value="Archaea"/>
</dbReference>
<dbReference type="Pfam" id="PF24461">
    <property type="entry name" value="DUF7576"/>
    <property type="match status" value="1"/>
</dbReference>
<evidence type="ECO:0008006" key="3">
    <source>
        <dbReference type="Google" id="ProtNLM"/>
    </source>
</evidence>
<dbReference type="RefSeq" id="WP_005554135.1">
    <property type="nucleotide sequence ID" value="NZ_AOIB01000013.1"/>
</dbReference>
<evidence type="ECO:0000313" key="2">
    <source>
        <dbReference type="Proteomes" id="UP000011688"/>
    </source>
</evidence>
<protein>
    <recommendedName>
        <fullName evidence="3">TRASH domain-containing protein</fullName>
    </recommendedName>
</protein>
<reference evidence="1 2" key="1">
    <citation type="journal article" date="2014" name="PLoS Genet.">
        <title>Phylogenetically driven sequencing of extremely halophilic archaea reveals strategies for static and dynamic osmo-response.</title>
        <authorList>
            <person name="Becker E.A."/>
            <person name="Seitzer P.M."/>
            <person name="Tritt A."/>
            <person name="Larsen D."/>
            <person name="Krusor M."/>
            <person name="Yao A.I."/>
            <person name="Wu D."/>
            <person name="Madern D."/>
            <person name="Eisen J.A."/>
            <person name="Darling A.E."/>
            <person name="Facciotti M.T."/>
        </authorList>
    </citation>
    <scope>NUCLEOTIDE SEQUENCE [LARGE SCALE GENOMIC DNA]</scope>
    <source>
        <strain evidence="1 2">DSM 10524</strain>
    </source>
</reference>
<organism evidence="1 2">
    <name type="scientific">Natronococcus amylolyticus DSM 10524</name>
    <dbReference type="NCBI Taxonomy" id="1227497"/>
    <lineage>
        <taxon>Archaea</taxon>
        <taxon>Methanobacteriati</taxon>
        <taxon>Methanobacteriota</taxon>
        <taxon>Stenosarchaea group</taxon>
        <taxon>Halobacteria</taxon>
        <taxon>Halobacteriales</taxon>
        <taxon>Natrialbaceae</taxon>
        <taxon>Natronococcus</taxon>
    </lineage>
</organism>
<dbReference type="AlphaFoldDB" id="L9XFS9"/>
<dbReference type="EMBL" id="AOIB01000013">
    <property type="protein sequence ID" value="ELY60560.1"/>
    <property type="molecule type" value="Genomic_DNA"/>
</dbReference>
<sequence>MTGSSDEDTPACQACEDPVTQNGERRVVSIVENGEAVHYEFCSVDCRESWDGSTSRYSNN</sequence>
<keyword evidence="2" id="KW-1185">Reference proteome</keyword>
<proteinExistence type="predicted"/>
<dbReference type="Proteomes" id="UP000011688">
    <property type="component" value="Unassembled WGS sequence"/>
</dbReference>